<evidence type="ECO:0000259" key="6">
    <source>
        <dbReference type="Pfam" id="PF01957"/>
    </source>
</evidence>
<dbReference type="Gene3D" id="2.40.50.140">
    <property type="entry name" value="Nucleic acid-binding proteins"/>
    <property type="match status" value="1"/>
</dbReference>
<dbReference type="Pfam" id="PF24961">
    <property type="entry name" value="NfeD_membrane"/>
    <property type="match status" value="1"/>
</dbReference>
<evidence type="ECO:0000256" key="2">
    <source>
        <dbReference type="ARBA" id="ARBA00022692"/>
    </source>
</evidence>
<evidence type="ECO:0000256" key="5">
    <source>
        <dbReference type="SAM" id="Phobius"/>
    </source>
</evidence>
<dbReference type="PANTHER" id="PTHR33507">
    <property type="entry name" value="INNER MEMBRANE PROTEIN YBBJ"/>
    <property type="match status" value="1"/>
</dbReference>
<evidence type="ECO:0000256" key="1">
    <source>
        <dbReference type="ARBA" id="ARBA00004141"/>
    </source>
</evidence>
<keyword evidence="4 5" id="KW-0472">Membrane</keyword>
<keyword evidence="9" id="KW-1185">Reference proteome</keyword>
<comment type="subcellular location">
    <subcellularLocation>
        <location evidence="1">Membrane</location>
        <topology evidence="1">Multi-pass membrane protein</topology>
    </subcellularLocation>
</comment>
<dbReference type="PANTHER" id="PTHR33507:SF3">
    <property type="entry name" value="INNER MEMBRANE PROTEIN YBBJ"/>
    <property type="match status" value="1"/>
</dbReference>
<dbReference type="InterPro" id="IPR002810">
    <property type="entry name" value="NfeD-like_C"/>
</dbReference>
<protein>
    <submittedName>
        <fullName evidence="8">Membrane-bound ClpP family serine protease</fullName>
    </submittedName>
</protein>
<feature type="transmembrane region" description="Helical" evidence="5">
    <location>
        <begin position="96"/>
        <end position="114"/>
    </location>
</feature>
<keyword evidence="8" id="KW-0378">Hydrolase</keyword>
<feature type="transmembrane region" description="Helical" evidence="5">
    <location>
        <begin position="145"/>
        <end position="167"/>
    </location>
</feature>
<name>A0A7X0HSC0_9BACI</name>
<dbReference type="InterPro" id="IPR012340">
    <property type="entry name" value="NA-bd_OB-fold"/>
</dbReference>
<comment type="caution">
    <text evidence="8">The sequence shown here is derived from an EMBL/GenBank/DDBJ whole genome shotgun (WGS) entry which is preliminary data.</text>
</comment>
<dbReference type="GO" id="GO:0008233">
    <property type="term" value="F:peptidase activity"/>
    <property type="evidence" value="ECO:0007669"/>
    <property type="project" value="UniProtKB-KW"/>
</dbReference>
<dbReference type="EMBL" id="JACHGK010000008">
    <property type="protein sequence ID" value="MBB6445980.1"/>
    <property type="molecule type" value="Genomic_DNA"/>
</dbReference>
<feature type="transmembrane region" description="Helical" evidence="5">
    <location>
        <begin position="48"/>
        <end position="66"/>
    </location>
</feature>
<proteinExistence type="predicted"/>
<dbReference type="AlphaFoldDB" id="A0A7X0HSC0"/>
<feature type="transmembrane region" description="Helical" evidence="5">
    <location>
        <begin position="121"/>
        <end position="139"/>
    </location>
</feature>
<evidence type="ECO:0000313" key="9">
    <source>
        <dbReference type="Proteomes" id="UP000531594"/>
    </source>
</evidence>
<evidence type="ECO:0000256" key="4">
    <source>
        <dbReference type="ARBA" id="ARBA00023136"/>
    </source>
</evidence>
<dbReference type="SUPFAM" id="SSF141322">
    <property type="entry name" value="NfeD domain-like"/>
    <property type="match status" value="1"/>
</dbReference>
<evidence type="ECO:0000313" key="8">
    <source>
        <dbReference type="EMBL" id="MBB6445980.1"/>
    </source>
</evidence>
<gene>
    <name evidence="8" type="ORF">HNR53_002629</name>
</gene>
<dbReference type="InterPro" id="IPR052165">
    <property type="entry name" value="Membrane_assoc_protease"/>
</dbReference>
<keyword evidence="8" id="KW-0645">Protease</keyword>
<organism evidence="8 9">
    <name type="scientific">Bacillus benzoevorans</name>
    <dbReference type="NCBI Taxonomy" id="1456"/>
    <lineage>
        <taxon>Bacteria</taxon>
        <taxon>Bacillati</taxon>
        <taxon>Bacillota</taxon>
        <taxon>Bacilli</taxon>
        <taxon>Bacillales</taxon>
        <taxon>Bacillaceae</taxon>
        <taxon>Bacillus</taxon>
    </lineage>
</organism>
<dbReference type="InterPro" id="IPR056739">
    <property type="entry name" value="NfeD_membrane"/>
</dbReference>
<keyword evidence="2 5" id="KW-0812">Transmembrane</keyword>
<feature type="transmembrane region" description="Helical" evidence="5">
    <location>
        <begin position="73"/>
        <end position="90"/>
    </location>
</feature>
<feature type="domain" description="NfeD-like C-terminal" evidence="6">
    <location>
        <begin position="197"/>
        <end position="250"/>
    </location>
</feature>
<dbReference type="GO" id="GO:0006508">
    <property type="term" value="P:proteolysis"/>
    <property type="evidence" value="ECO:0007669"/>
    <property type="project" value="UniProtKB-KW"/>
</dbReference>
<reference evidence="8 9" key="1">
    <citation type="submission" date="2020-08" db="EMBL/GenBank/DDBJ databases">
        <title>Genomic Encyclopedia of Type Strains, Phase IV (KMG-IV): sequencing the most valuable type-strain genomes for metagenomic binning, comparative biology and taxonomic classification.</title>
        <authorList>
            <person name="Goeker M."/>
        </authorList>
    </citation>
    <scope>NUCLEOTIDE SEQUENCE [LARGE SCALE GENOMIC DNA]</scope>
    <source>
        <strain evidence="8 9">DSM 5391</strain>
    </source>
</reference>
<evidence type="ECO:0000256" key="3">
    <source>
        <dbReference type="ARBA" id="ARBA00022989"/>
    </source>
</evidence>
<feature type="domain" description="NfeD integral membrane" evidence="7">
    <location>
        <begin position="52"/>
        <end position="165"/>
    </location>
</feature>
<sequence length="258" mass="27916">MNRSFHLRIPLGFILLSTVFPVVANASTMNKSSEADPSFFGHLTDFLIHPAVIPILLTIGCLGLVLELFTPRIGLPGFVGIAAFALFFYGHLTAGIAGIMPLVLFAAGIILILLEMVLPGGIIGIIGFGAFLASFFLAAGNFVHMAFSLLIAFTVSILASIVMIKVYDRKMKFFKKLILTDATTTESGYVSNRNRTELLGIIGMALTDLRPSGTVLVEDERIDVVSEGSFIAKGTKVKFIKVEGSRIVVRELADFEKE</sequence>
<dbReference type="Proteomes" id="UP000531594">
    <property type="component" value="Unassembled WGS sequence"/>
</dbReference>
<dbReference type="Pfam" id="PF01957">
    <property type="entry name" value="NfeD"/>
    <property type="match status" value="1"/>
</dbReference>
<evidence type="ECO:0000259" key="7">
    <source>
        <dbReference type="Pfam" id="PF24961"/>
    </source>
</evidence>
<accession>A0A7X0HSC0</accession>
<dbReference type="GO" id="GO:0005886">
    <property type="term" value="C:plasma membrane"/>
    <property type="evidence" value="ECO:0007669"/>
    <property type="project" value="TreeGrafter"/>
</dbReference>
<keyword evidence="3 5" id="KW-1133">Transmembrane helix</keyword>